<dbReference type="Proteomes" id="UP000789901">
    <property type="component" value="Unassembled WGS sequence"/>
</dbReference>
<gene>
    <name evidence="1" type="ORF">GMARGA_LOCUS42871</name>
</gene>
<evidence type="ECO:0000313" key="2">
    <source>
        <dbReference type="Proteomes" id="UP000789901"/>
    </source>
</evidence>
<keyword evidence="2" id="KW-1185">Reference proteome</keyword>
<feature type="non-terminal residue" evidence="1">
    <location>
        <position position="50"/>
    </location>
</feature>
<protein>
    <submittedName>
        <fullName evidence="1">26316_t:CDS:1</fullName>
    </submittedName>
</protein>
<feature type="non-terminal residue" evidence="1">
    <location>
        <position position="1"/>
    </location>
</feature>
<comment type="caution">
    <text evidence="1">The sequence shown here is derived from an EMBL/GenBank/DDBJ whole genome shotgun (WGS) entry which is preliminary data.</text>
</comment>
<dbReference type="EMBL" id="CAJVQB010132643">
    <property type="protein sequence ID" value="CAG8854050.1"/>
    <property type="molecule type" value="Genomic_DNA"/>
</dbReference>
<evidence type="ECO:0000313" key="1">
    <source>
        <dbReference type="EMBL" id="CAG8854050.1"/>
    </source>
</evidence>
<reference evidence="1 2" key="1">
    <citation type="submission" date="2021-06" db="EMBL/GenBank/DDBJ databases">
        <authorList>
            <person name="Kallberg Y."/>
            <person name="Tangrot J."/>
            <person name="Rosling A."/>
        </authorList>
    </citation>
    <scope>NUCLEOTIDE SEQUENCE [LARGE SCALE GENOMIC DNA]</scope>
    <source>
        <strain evidence="1 2">120-4 pot B 10/14</strain>
    </source>
</reference>
<accession>A0ABN7XGZ4</accession>
<organism evidence="1 2">
    <name type="scientific">Gigaspora margarita</name>
    <dbReference type="NCBI Taxonomy" id="4874"/>
    <lineage>
        <taxon>Eukaryota</taxon>
        <taxon>Fungi</taxon>
        <taxon>Fungi incertae sedis</taxon>
        <taxon>Mucoromycota</taxon>
        <taxon>Glomeromycotina</taxon>
        <taxon>Glomeromycetes</taxon>
        <taxon>Diversisporales</taxon>
        <taxon>Gigasporaceae</taxon>
        <taxon>Gigaspora</taxon>
    </lineage>
</organism>
<sequence length="50" mass="5819">NSKKIDHFEIFLLAMTFSNKSITSFSKGDVFEIRVFSLVKNKINIDCHRV</sequence>
<proteinExistence type="predicted"/>
<name>A0ABN7XGZ4_GIGMA</name>